<organism evidence="3 4">
    <name type="scientific">Faecalibacterium prausnitzii</name>
    <dbReference type="NCBI Taxonomy" id="853"/>
    <lineage>
        <taxon>Bacteria</taxon>
        <taxon>Bacillati</taxon>
        <taxon>Bacillota</taxon>
        <taxon>Clostridia</taxon>
        <taxon>Eubacteriales</taxon>
        <taxon>Oscillospiraceae</taxon>
        <taxon>Faecalibacterium</taxon>
    </lineage>
</organism>
<sequence length="341" mass="37717">MNKEAYTCDQLKSINWEKLKNKTILITGATGLIGSAVIRTLDQMNHEKGLNAKIIALVRNKERGNRILETLSEPQQVSLVLGTVEELPQLPMEIHYVIHGASQTASRSFVDRAVETLKTALEGTIKLLELAKEKKVGGFVYLSSMEVYGQPPKGHKVTENEAGAFSPLNLRNSYPIGKIASESLCIAYAEEYGVPCKIARLTQTFGKGVSYNDNRIFGYFARCIKEKKPIVLKTRGETSRSYLSTEDAATAILTILTDGAAGKIYNVADKNTYCSVAEMAKKVADKYGLCVQYDVQENREYLGTLYMDLDTAAIHGLGWKPTAKEGILSIYEEMMEDFSGE</sequence>
<dbReference type="SUPFAM" id="SSF51735">
    <property type="entry name" value="NAD(P)-binding Rossmann-fold domains"/>
    <property type="match status" value="1"/>
</dbReference>
<feature type="domain" description="NAD-dependent epimerase/dehydratase" evidence="2">
    <location>
        <begin position="24"/>
        <end position="268"/>
    </location>
</feature>
<evidence type="ECO:0000313" key="4">
    <source>
        <dbReference type="Proteomes" id="UP000223709"/>
    </source>
</evidence>
<name>A0A291T9Q7_9FIRM</name>
<dbReference type="AlphaFoldDB" id="A0A291T9Q7"/>
<dbReference type="Proteomes" id="UP000223709">
    <property type="component" value="Chromosome"/>
</dbReference>
<accession>A0A291T9Q7</accession>
<dbReference type="Gene3D" id="3.90.25.10">
    <property type="entry name" value="UDP-galactose 4-epimerase, domain 1"/>
    <property type="match status" value="1"/>
</dbReference>
<gene>
    <name evidence="3" type="ORF">CRH10_05685</name>
</gene>
<evidence type="ECO:0000256" key="1">
    <source>
        <dbReference type="ARBA" id="ARBA00007637"/>
    </source>
</evidence>
<dbReference type="PANTHER" id="PTHR43000">
    <property type="entry name" value="DTDP-D-GLUCOSE 4,6-DEHYDRATASE-RELATED"/>
    <property type="match status" value="1"/>
</dbReference>
<evidence type="ECO:0000259" key="2">
    <source>
        <dbReference type="Pfam" id="PF01370"/>
    </source>
</evidence>
<dbReference type="Gene3D" id="3.40.50.720">
    <property type="entry name" value="NAD(P)-binding Rossmann-like Domain"/>
    <property type="match status" value="1"/>
</dbReference>
<dbReference type="EMBL" id="CP023819">
    <property type="protein sequence ID" value="ATL89820.1"/>
    <property type="molecule type" value="Genomic_DNA"/>
</dbReference>
<reference evidence="3 4" key="1">
    <citation type="submission" date="2017-10" db="EMBL/GenBank/DDBJ databases">
        <title>Complete Genome Sequence of Faecalibacterium prausnitzii isolated from the gut of healthy adult Indian.</title>
        <authorList>
            <person name="Bag S."/>
            <person name="Ghosh T.S."/>
            <person name="Das B."/>
        </authorList>
    </citation>
    <scope>NUCLEOTIDE SEQUENCE [LARGE SCALE GENOMIC DNA]</scope>
    <source>
        <strain evidence="3 4">Indica</strain>
    </source>
</reference>
<dbReference type="Pfam" id="PF01370">
    <property type="entry name" value="Epimerase"/>
    <property type="match status" value="1"/>
</dbReference>
<dbReference type="CDD" id="cd08946">
    <property type="entry name" value="SDR_e"/>
    <property type="match status" value="1"/>
</dbReference>
<proteinExistence type="inferred from homology"/>
<evidence type="ECO:0000313" key="3">
    <source>
        <dbReference type="EMBL" id="ATL89820.1"/>
    </source>
</evidence>
<dbReference type="InterPro" id="IPR001509">
    <property type="entry name" value="Epimerase_deHydtase"/>
</dbReference>
<dbReference type="RefSeq" id="WP_098923391.1">
    <property type="nucleotide sequence ID" value="NZ_CP023819.1"/>
</dbReference>
<protein>
    <submittedName>
        <fullName evidence="3">Nucleotide sugar dehydratase</fullName>
    </submittedName>
</protein>
<comment type="similarity">
    <text evidence="1">Belongs to the NAD(P)-dependent epimerase/dehydratase family.</text>
</comment>
<dbReference type="InterPro" id="IPR036291">
    <property type="entry name" value="NAD(P)-bd_dom_sf"/>
</dbReference>